<accession>A0A317E2J9</accession>
<evidence type="ECO:0000256" key="12">
    <source>
        <dbReference type="ARBA" id="ARBA00029757"/>
    </source>
</evidence>
<evidence type="ECO:0000256" key="13">
    <source>
        <dbReference type="HAMAP-Rule" id="MF_00409"/>
    </source>
</evidence>
<keyword evidence="5 13" id="KW-0444">Lipid biosynthesis</keyword>
<reference evidence="14 15" key="1">
    <citation type="submission" date="2018-05" db="EMBL/GenBank/DDBJ databases">
        <title>Zavarzinia sp. HR-AS.</title>
        <authorList>
            <person name="Lee Y."/>
            <person name="Jeon C.O."/>
        </authorList>
    </citation>
    <scope>NUCLEOTIDE SEQUENCE [LARGE SCALE GENOMIC DNA]</scope>
    <source>
        <strain evidence="14 15">HR-AS</strain>
    </source>
</reference>
<feature type="binding site" evidence="13">
    <location>
        <begin position="92"/>
        <end position="99"/>
    </location>
    <ligand>
        <name>ATP</name>
        <dbReference type="ChEBI" id="CHEBI:30616"/>
    </ligand>
</feature>
<protein>
    <recommendedName>
        <fullName evidence="4 13">Tetraacyldisaccharide 4'-kinase</fullName>
        <ecNumber evidence="3 13">2.7.1.130</ecNumber>
    </recommendedName>
    <alternativeName>
        <fullName evidence="12 13">Lipid A 4'-kinase</fullName>
    </alternativeName>
</protein>
<comment type="similarity">
    <text evidence="13">Belongs to the LpxK family.</text>
</comment>
<evidence type="ECO:0000313" key="15">
    <source>
        <dbReference type="Proteomes" id="UP000245461"/>
    </source>
</evidence>
<evidence type="ECO:0000256" key="8">
    <source>
        <dbReference type="ARBA" id="ARBA00022741"/>
    </source>
</evidence>
<dbReference type="HAMAP" id="MF_00409">
    <property type="entry name" value="LpxK"/>
    <property type="match status" value="1"/>
</dbReference>
<evidence type="ECO:0000256" key="5">
    <source>
        <dbReference type="ARBA" id="ARBA00022516"/>
    </source>
</evidence>
<dbReference type="EMBL" id="QGLE01000007">
    <property type="protein sequence ID" value="PWR21308.1"/>
    <property type="molecule type" value="Genomic_DNA"/>
</dbReference>
<dbReference type="SUPFAM" id="SSF52540">
    <property type="entry name" value="P-loop containing nucleoside triphosphate hydrolases"/>
    <property type="match status" value="1"/>
</dbReference>
<dbReference type="Pfam" id="PF02606">
    <property type="entry name" value="LpxK"/>
    <property type="match status" value="1"/>
</dbReference>
<sequence length="359" mass="37947">MTRGWRRSAWQPRPWRWQGTVSSTGCWRRCAICRGWTRVRAPEFWAGPGRGGWRGAALAPLSALWRLATRRRLARGLPFDPGIPVICIGNVTAGGTGKTPFALLVAQRLIALGRQPHFLSRGHGGSAAGPLQVMGQGADVVGDEPLLLARAAPAWVARDRVAGAKAIRAAGGDVIVMDDGFQNPALKKRLSFLVLDGGAGLGNGRVIPAGPLREDWLEARARAQAIVIVGAETRAMPDTGSLPVLRAAIRPLDPAAFAGRRVFAFAGIGRPAKFFDSLAGAGAVVVATRAFADHHPYTPAEIEAVRAKARALDAVPVTTAKDAARLSGDRARGIEVFEIGLAVDSPASLDQLLGVCLRD</sequence>
<dbReference type="EC" id="2.7.1.130" evidence="3 13"/>
<dbReference type="GO" id="GO:0009029">
    <property type="term" value="F:lipid-A 4'-kinase activity"/>
    <property type="evidence" value="ECO:0007669"/>
    <property type="project" value="UniProtKB-UniRule"/>
</dbReference>
<evidence type="ECO:0000256" key="11">
    <source>
        <dbReference type="ARBA" id="ARBA00023098"/>
    </source>
</evidence>
<comment type="pathway">
    <text evidence="2 13">Glycolipid biosynthesis; lipid IV(A) biosynthesis; lipid IV(A) from (3R)-3-hydroxytetradecanoyl-[acyl-carrier-protein] and UDP-N-acetyl-alpha-D-glucosamine: step 6/6.</text>
</comment>
<dbReference type="GO" id="GO:0009245">
    <property type="term" value="P:lipid A biosynthetic process"/>
    <property type="evidence" value="ECO:0007669"/>
    <property type="project" value="UniProtKB-UniRule"/>
</dbReference>
<evidence type="ECO:0000256" key="10">
    <source>
        <dbReference type="ARBA" id="ARBA00022840"/>
    </source>
</evidence>
<dbReference type="NCBIfam" id="TIGR00682">
    <property type="entry name" value="lpxK"/>
    <property type="match status" value="1"/>
</dbReference>
<dbReference type="GO" id="GO:0009244">
    <property type="term" value="P:lipopolysaccharide core region biosynthetic process"/>
    <property type="evidence" value="ECO:0007669"/>
    <property type="project" value="TreeGrafter"/>
</dbReference>
<keyword evidence="10 13" id="KW-0067">ATP-binding</keyword>
<proteinExistence type="inferred from homology"/>
<keyword evidence="8 13" id="KW-0547">Nucleotide-binding</keyword>
<organism evidence="14 15">
    <name type="scientific">Zavarzinia aquatilis</name>
    <dbReference type="NCBI Taxonomy" id="2211142"/>
    <lineage>
        <taxon>Bacteria</taxon>
        <taxon>Pseudomonadati</taxon>
        <taxon>Pseudomonadota</taxon>
        <taxon>Alphaproteobacteria</taxon>
        <taxon>Rhodospirillales</taxon>
        <taxon>Zavarziniaceae</taxon>
        <taxon>Zavarzinia</taxon>
    </lineage>
</organism>
<keyword evidence="11 13" id="KW-0443">Lipid metabolism</keyword>
<dbReference type="GO" id="GO:0005524">
    <property type="term" value="F:ATP binding"/>
    <property type="evidence" value="ECO:0007669"/>
    <property type="project" value="UniProtKB-UniRule"/>
</dbReference>
<evidence type="ECO:0000256" key="2">
    <source>
        <dbReference type="ARBA" id="ARBA00004870"/>
    </source>
</evidence>
<dbReference type="GO" id="GO:0005886">
    <property type="term" value="C:plasma membrane"/>
    <property type="evidence" value="ECO:0007669"/>
    <property type="project" value="TreeGrafter"/>
</dbReference>
<dbReference type="UniPathway" id="UPA00359">
    <property type="reaction ID" value="UER00482"/>
</dbReference>
<evidence type="ECO:0000256" key="3">
    <source>
        <dbReference type="ARBA" id="ARBA00012071"/>
    </source>
</evidence>
<dbReference type="OrthoDB" id="9766423at2"/>
<keyword evidence="7 13" id="KW-0808">Transferase</keyword>
<keyword evidence="9 13" id="KW-0418">Kinase</keyword>
<evidence type="ECO:0000313" key="14">
    <source>
        <dbReference type="EMBL" id="PWR21308.1"/>
    </source>
</evidence>
<dbReference type="InterPro" id="IPR003758">
    <property type="entry name" value="LpxK"/>
</dbReference>
<dbReference type="Proteomes" id="UP000245461">
    <property type="component" value="Unassembled WGS sequence"/>
</dbReference>
<dbReference type="PANTHER" id="PTHR42724">
    <property type="entry name" value="TETRAACYLDISACCHARIDE 4'-KINASE"/>
    <property type="match status" value="1"/>
</dbReference>
<comment type="caution">
    <text evidence="14">The sequence shown here is derived from an EMBL/GenBank/DDBJ whole genome shotgun (WGS) entry which is preliminary data.</text>
</comment>
<dbReference type="PANTHER" id="PTHR42724:SF1">
    <property type="entry name" value="TETRAACYLDISACCHARIDE 4'-KINASE, MITOCHONDRIAL-RELATED"/>
    <property type="match status" value="1"/>
</dbReference>
<evidence type="ECO:0000256" key="9">
    <source>
        <dbReference type="ARBA" id="ARBA00022777"/>
    </source>
</evidence>
<comment type="function">
    <text evidence="1 13">Transfers the gamma-phosphate of ATP to the 4'-position of a tetraacyldisaccharide 1-phosphate intermediate (termed DS-1-P) to form tetraacyldisaccharide 1,4'-bis-phosphate (lipid IVA).</text>
</comment>
<dbReference type="AlphaFoldDB" id="A0A317E2J9"/>
<gene>
    <name evidence="13 14" type="primary">lpxK</name>
    <name evidence="14" type="ORF">DKG74_12745</name>
</gene>
<dbReference type="InterPro" id="IPR027417">
    <property type="entry name" value="P-loop_NTPase"/>
</dbReference>
<evidence type="ECO:0000256" key="6">
    <source>
        <dbReference type="ARBA" id="ARBA00022556"/>
    </source>
</evidence>
<comment type="catalytic activity">
    <reaction evidence="13">
        <text>a lipid A disaccharide + ATP = a lipid IVA + ADP + H(+)</text>
        <dbReference type="Rhea" id="RHEA:67840"/>
        <dbReference type="ChEBI" id="CHEBI:15378"/>
        <dbReference type="ChEBI" id="CHEBI:30616"/>
        <dbReference type="ChEBI" id="CHEBI:176343"/>
        <dbReference type="ChEBI" id="CHEBI:176425"/>
        <dbReference type="ChEBI" id="CHEBI:456216"/>
        <dbReference type="EC" id="2.7.1.130"/>
    </reaction>
</comment>
<evidence type="ECO:0000256" key="4">
    <source>
        <dbReference type="ARBA" id="ARBA00016436"/>
    </source>
</evidence>
<evidence type="ECO:0000256" key="1">
    <source>
        <dbReference type="ARBA" id="ARBA00002274"/>
    </source>
</evidence>
<keyword evidence="6 13" id="KW-0441">Lipid A biosynthesis</keyword>
<evidence type="ECO:0000256" key="7">
    <source>
        <dbReference type="ARBA" id="ARBA00022679"/>
    </source>
</evidence>
<keyword evidence="15" id="KW-1185">Reference proteome</keyword>
<name>A0A317E2J9_9PROT</name>